<evidence type="ECO:0000256" key="1">
    <source>
        <dbReference type="SAM" id="SignalP"/>
    </source>
</evidence>
<dbReference type="OrthoDB" id="5358475at2759"/>
<evidence type="ECO:0000313" key="3">
    <source>
        <dbReference type="Proteomes" id="UP000799640"/>
    </source>
</evidence>
<dbReference type="EMBL" id="ML996702">
    <property type="protein sequence ID" value="KAF2397914.1"/>
    <property type="molecule type" value="Genomic_DNA"/>
</dbReference>
<organism evidence="2 3">
    <name type="scientific">Trichodelitschia bisporula</name>
    <dbReference type="NCBI Taxonomy" id="703511"/>
    <lineage>
        <taxon>Eukaryota</taxon>
        <taxon>Fungi</taxon>
        <taxon>Dikarya</taxon>
        <taxon>Ascomycota</taxon>
        <taxon>Pezizomycotina</taxon>
        <taxon>Dothideomycetes</taxon>
        <taxon>Dothideomycetes incertae sedis</taxon>
        <taxon>Phaeotrichales</taxon>
        <taxon>Phaeotrichaceae</taxon>
        <taxon>Trichodelitschia</taxon>
    </lineage>
</organism>
<dbReference type="AlphaFoldDB" id="A0A6G1HPS0"/>
<reference evidence="2" key="1">
    <citation type="journal article" date="2020" name="Stud. Mycol.">
        <title>101 Dothideomycetes genomes: a test case for predicting lifestyles and emergence of pathogens.</title>
        <authorList>
            <person name="Haridas S."/>
            <person name="Albert R."/>
            <person name="Binder M."/>
            <person name="Bloem J."/>
            <person name="Labutti K."/>
            <person name="Salamov A."/>
            <person name="Andreopoulos B."/>
            <person name="Baker S."/>
            <person name="Barry K."/>
            <person name="Bills G."/>
            <person name="Bluhm B."/>
            <person name="Cannon C."/>
            <person name="Castanera R."/>
            <person name="Culley D."/>
            <person name="Daum C."/>
            <person name="Ezra D."/>
            <person name="Gonzalez J."/>
            <person name="Henrissat B."/>
            <person name="Kuo A."/>
            <person name="Liang C."/>
            <person name="Lipzen A."/>
            <person name="Lutzoni F."/>
            <person name="Magnuson J."/>
            <person name="Mondo S."/>
            <person name="Nolan M."/>
            <person name="Ohm R."/>
            <person name="Pangilinan J."/>
            <person name="Park H.-J."/>
            <person name="Ramirez L."/>
            <person name="Alfaro M."/>
            <person name="Sun H."/>
            <person name="Tritt A."/>
            <person name="Yoshinaga Y."/>
            <person name="Zwiers L.-H."/>
            <person name="Turgeon B."/>
            <person name="Goodwin S."/>
            <person name="Spatafora J."/>
            <person name="Crous P."/>
            <person name="Grigoriev I."/>
        </authorList>
    </citation>
    <scope>NUCLEOTIDE SEQUENCE</scope>
    <source>
        <strain evidence="2">CBS 262.69</strain>
    </source>
</reference>
<keyword evidence="3" id="KW-1185">Reference proteome</keyword>
<keyword evidence="1" id="KW-0732">Signal</keyword>
<accession>A0A6G1HPS0</accession>
<dbReference type="Proteomes" id="UP000799640">
    <property type="component" value="Unassembled WGS sequence"/>
</dbReference>
<gene>
    <name evidence="2" type="ORF">EJ06DRAFT_532901</name>
</gene>
<proteinExistence type="predicted"/>
<feature type="chain" id="PRO_5026182471" description="DUF1680-domain-containing protein" evidence="1">
    <location>
        <begin position="29"/>
        <end position="699"/>
    </location>
</feature>
<dbReference type="GO" id="GO:0005975">
    <property type="term" value="P:carbohydrate metabolic process"/>
    <property type="evidence" value="ECO:0007669"/>
    <property type="project" value="InterPro"/>
</dbReference>
<protein>
    <recommendedName>
        <fullName evidence="4">DUF1680-domain-containing protein</fullName>
    </recommendedName>
</protein>
<sequence length="699" mass="76313">MALLLSFFLVRWYWVLLAGLLTAVPSSADPSSPQHSLTPLLYTPLPLGTIKPLGWLRSELESMASGLAGHEADFYRFVTHSTWLGGDQEYSGLNEAFPYWFNGLVPLAYGLDDERLKGQVRDAVRAALARQQSDGWIGPETGAARNFWARYPFFLGCIQLCEAEPAMRAEVLPPLHRFVKLMNSMLHDGGAGYLLKSGDTLSEEDHGWGRVRVADMMITLIWLLENDPAGQEGILFENLEMLREGAIDWAAWYQEGVYIKEDLNSVPLEYTRANFPYEHGVNVGQGLKTGAVINRFSPNTTQLTTARRAVDWTFTHHGSSSGTILADERLQGLGPYYGSELCTTVETIYSLTYLYHALGDPSLADRAEKAAFNALPAALTPDHWGHQYVSLPNQAWAADLRAYSPTGETPYWNVNPLGNIYGLEPNYPCCTVNHPQGYPKFLAGSWARMEGGFAHTLLGPSRLEVDGMSVECVTDYPFSDVLTYTVNASSPLILHLRIPTWSTSASITSGSDLTRVSPEANGLHTLTLPSGSSTFTLHLSRSLTLEPRANNTIALHHGPLLYALSIKPLVTVSPHRDSSQGAAAGGQPVLVRDWSITNGSAWNVAVDPSTFVYKERGGGPSLPVWGPGGPPGYIEGRGCKIEWDVWKGVPGPVPLGRKCLGESFGVRFVPVGSMPVWMAEVPVVDLSGGDGGGDEDERH</sequence>
<name>A0A6G1HPS0_9PEZI</name>
<dbReference type="SUPFAM" id="SSF48208">
    <property type="entry name" value="Six-hairpin glycosidases"/>
    <property type="match status" value="1"/>
</dbReference>
<evidence type="ECO:0000313" key="2">
    <source>
        <dbReference type="EMBL" id="KAF2397914.1"/>
    </source>
</evidence>
<feature type="signal peptide" evidence="1">
    <location>
        <begin position="1"/>
        <end position="28"/>
    </location>
</feature>
<dbReference type="InterPro" id="IPR008928">
    <property type="entry name" value="6-hairpin_glycosidase_sf"/>
</dbReference>
<evidence type="ECO:0008006" key="4">
    <source>
        <dbReference type="Google" id="ProtNLM"/>
    </source>
</evidence>